<dbReference type="GO" id="GO:0008168">
    <property type="term" value="F:methyltransferase activity"/>
    <property type="evidence" value="ECO:0007669"/>
    <property type="project" value="UniProtKB-KW"/>
</dbReference>
<protein>
    <submittedName>
        <fullName evidence="3">S-adenosyl-L-methionine-dependent methyltransferase</fullName>
    </submittedName>
</protein>
<evidence type="ECO:0000313" key="4">
    <source>
        <dbReference type="Proteomes" id="UP000799441"/>
    </source>
</evidence>
<dbReference type="Gene3D" id="3.40.50.150">
    <property type="entry name" value="Vaccinia Virus protein VP39"/>
    <property type="match status" value="1"/>
</dbReference>
<dbReference type="Proteomes" id="UP000799441">
    <property type="component" value="Unassembled WGS sequence"/>
</dbReference>
<dbReference type="CDD" id="cd02440">
    <property type="entry name" value="AdoMet_MTases"/>
    <property type="match status" value="1"/>
</dbReference>
<dbReference type="InterPro" id="IPR029063">
    <property type="entry name" value="SAM-dependent_MTases_sf"/>
</dbReference>
<keyword evidence="4" id="KW-1185">Reference proteome</keyword>
<dbReference type="GO" id="GO:0032259">
    <property type="term" value="P:methylation"/>
    <property type="evidence" value="ECO:0007669"/>
    <property type="project" value="UniProtKB-KW"/>
</dbReference>
<name>A0A9P4UP08_9PEZI</name>
<dbReference type="AlphaFoldDB" id="A0A9P4UP08"/>
<keyword evidence="1" id="KW-0808">Transferase</keyword>
<accession>A0A9P4UP08</accession>
<gene>
    <name evidence="3" type="ORF">K431DRAFT_226883</name>
</gene>
<dbReference type="EMBL" id="MU003801">
    <property type="protein sequence ID" value="KAF2720328.1"/>
    <property type="molecule type" value="Genomic_DNA"/>
</dbReference>
<dbReference type="PANTHER" id="PTHR43861">
    <property type="entry name" value="TRANS-ACONITATE 2-METHYLTRANSFERASE-RELATED"/>
    <property type="match status" value="1"/>
</dbReference>
<dbReference type="SUPFAM" id="SSF53335">
    <property type="entry name" value="S-adenosyl-L-methionine-dependent methyltransferases"/>
    <property type="match status" value="1"/>
</dbReference>
<dbReference type="Pfam" id="PF13649">
    <property type="entry name" value="Methyltransf_25"/>
    <property type="match status" value="1"/>
</dbReference>
<evidence type="ECO:0000259" key="2">
    <source>
        <dbReference type="Pfam" id="PF13649"/>
    </source>
</evidence>
<organism evidence="3 4">
    <name type="scientific">Polychaeton citri CBS 116435</name>
    <dbReference type="NCBI Taxonomy" id="1314669"/>
    <lineage>
        <taxon>Eukaryota</taxon>
        <taxon>Fungi</taxon>
        <taxon>Dikarya</taxon>
        <taxon>Ascomycota</taxon>
        <taxon>Pezizomycotina</taxon>
        <taxon>Dothideomycetes</taxon>
        <taxon>Dothideomycetidae</taxon>
        <taxon>Capnodiales</taxon>
        <taxon>Capnodiaceae</taxon>
        <taxon>Polychaeton</taxon>
    </lineage>
</organism>
<dbReference type="OrthoDB" id="540004at2759"/>
<comment type="caution">
    <text evidence="3">The sequence shown here is derived from an EMBL/GenBank/DDBJ whole genome shotgun (WGS) entry which is preliminary data.</text>
</comment>
<evidence type="ECO:0000256" key="1">
    <source>
        <dbReference type="ARBA" id="ARBA00022679"/>
    </source>
</evidence>
<evidence type="ECO:0000313" key="3">
    <source>
        <dbReference type="EMBL" id="KAF2720328.1"/>
    </source>
</evidence>
<reference evidence="3" key="1">
    <citation type="journal article" date="2020" name="Stud. Mycol.">
        <title>101 Dothideomycetes genomes: a test case for predicting lifestyles and emergence of pathogens.</title>
        <authorList>
            <person name="Haridas S."/>
            <person name="Albert R."/>
            <person name="Binder M."/>
            <person name="Bloem J."/>
            <person name="Labutti K."/>
            <person name="Salamov A."/>
            <person name="Andreopoulos B."/>
            <person name="Baker S."/>
            <person name="Barry K."/>
            <person name="Bills G."/>
            <person name="Bluhm B."/>
            <person name="Cannon C."/>
            <person name="Castanera R."/>
            <person name="Culley D."/>
            <person name="Daum C."/>
            <person name="Ezra D."/>
            <person name="Gonzalez J."/>
            <person name="Henrissat B."/>
            <person name="Kuo A."/>
            <person name="Liang C."/>
            <person name="Lipzen A."/>
            <person name="Lutzoni F."/>
            <person name="Magnuson J."/>
            <person name="Mondo S."/>
            <person name="Nolan M."/>
            <person name="Ohm R."/>
            <person name="Pangilinan J."/>
            <person name="Park H.-J."/>
            <person name="Ramirez L."/>
            <person name="Alfaro M."/>
            <person name="Sun H."/>
            <person name="Tritt A."/>
            <person name="Yoshinaga Y."/>
            <person name="Zwiers L.-H."/>
            <person name="Turgeon B."/>
            <person name="Goodwin S."/>
            <person name="Spatafora J."/>
            <person name="Crous P."/>
            <person name="Grigoriev I."/>
        </authorList>
    </citation>
    <scope>NUCLEOTIDE SEQUENCE</scope>
    <source>
        <strain evidence="3">CBS 116435</strain>
    </source>
</reference>
<dbReference type="InterPro" id="IPR041698">
    <property type="entry name" value="Methyltransf_25"/>
</dbReference>
<feature type="domain" description="Methyltransferase" evidence="2">
    <location>
        <begin position="49"/>
        <end position="141"/>
    </location>
</feature>
<sequence length="235" mass="25645">MVSAEQLSQSAITLFGDLGIKYEQAFSDVPAQIRSLEWALSHLTPHSKVLDVGCGTGKPTSAMLAAAGHDVLGIDITPKMIGIAKSQVPNATFVVADSRTWEPEAPCSYDCVLVYFSFIAGVLQQDIRDFFPRAYSWLKPGAILVFATVPIEGEQLHLTWMGKEVIGSSLEEQGVVDAITAAGFDVEHQEAEMYLPKAKDAGIDEGDVHEEPQVFIYARRPQRVVNHTEAMSLPK</sequence>
<keyword evidence="3" id="KW-0489">Methyltransferase</keyword>
<proteinExistence type="predicted"/>